<dbReference type="InterPro" id="IPR000560">
    <property type="entry name" value="His_Pase_clade-2"/>
</dbReference>
<keyword evidence="6" id="KW-1015">Disulfide bond</keyword>
<dbReference type="AlphaFoldDB" id="A0A8J6H7R8"/>
<comment type="caution">
    <text evidence="8">The sequence shown here is derived from an EMBL/GenBank/DDBJ whole genome shotgun (WGS) entry which is preliminary data.</text>
</comment>
<dbReference type="EC" id="3.1.3.2" evidence="3"/>
<evidence type="ECO:0000256" key="1">
    <source>
        <dbReference type="ARBA" id="ARBA00000032"/>
    </source>
</evidence>
<evidence type="ECO:0000256" key="6">
    <source>
        <dbReference type="ARBA" id="ARBA00023157"/>
    </source>
</evidence>
<accession>A0A8J6H7R8</accession>
<comment type="catalytic activity">
    <reaction evidence="1">
        <text>a phosphate monoester + H2O = an alcohol + phosphate</text>
        <dbReference type="Rhea" id="RHEA:15017"/>
        <dbReference type="ChEBI" id="CHEBI:15377"/>
        <dbReference type="ChEBI" id="CHEBI:30879"/>
        <dbReference type="ChEBI" id="CHEBI:43474"/>
        <dbReference type="ChEBI" id="CHEBI:67140"/>
        <dbReference type="EC" id="3.1.3.2"/>
    </reaction>
</comment>
<dbReference type="GO" id="GO:0003993">
    <property type="term" value="F:acid phosphatase activity"/>
    <property type="evidence" value="ECO:0007669"/>
    <property type="project" value="UniProtKB-EC"/>
</dbReference>
<comment type="similarity">
    <text evidence="2">Belongs to the histidine acid phosphatase family.</text>
</comment>
<keyword evidence="7" id="KW-0325">Glycoprotein</keyword>
<evidence type="ECO:0000256" key="4">
    <source>
        <dbReference type="ARBA" id="ARBA00022729"/>
    </source>
</evidence>
<sequence>MVIGPIVKLFRHGDRTTDLRTIYPKDPHRNETYYPYGYGELTNEGKQREFKLGKKFRERYDNFLGKIYTPDLLEAFSSDVNRTKASLQLVLAGLFPPVEEQIWETGLNWQPIPFSTLPLDQDPIFWGTACSNFQKLYSELVQSPKVVRELEQHAKILEYISEHSGVQVRSYVDLFFLYVCLETEHQYGLTLPEWTKKVFPQPLQEFAIKSYGLLTSTTELRRFTSGTLLKNIIHSSTGKISGDLLPKNRKLFLYSGHELNIAYMLHVLDVFEPHIPPYGSYILFELHKIDDVAGFKIFYQDYRSSEPKLLKLPACDELCPLDQFTLLFEEYIPQNDICKSKKN</sequence>
<dbReference type="EMBL" id="JABDTM020025149">
    <property type="protein sequence ID" value="KAH0813580.1"/>
    <property type="molecule type" value="Genomic_DNA"/>
</dbReference>
<keyword evidence="4" id="KW-0732">Signal</keyword>
<organism evidence="8 9">
    <name type="scientific">Tenebrio molitor</name>
    <name type="common">Yellow mealworm beetle</name>
    <dbReference type="NCBI Taxonomy" id="7067"/>
    <lineage>
        <taxon>Eukaryota</taxon>
        <taxon>Metazoa</taxon>
        <taxon>Ecdysozoa</taxon>
        <taxon>Arthropoda</taxon>
        <taxon>Hexapoda</taxon>
        <taxon>Insecta</taxon>
        <taxon>Pterygota</taxon>
        <taxon>Neoptera</taxon>
        <taxon>Endopterygota</taxon>
        <taxon>Coleoptera</taxon>
        <taxon>Polyphaga</taxon>
        <taxon>Cucujiformia</taxon>
        <taxon>Tenebrionidae</taxon>
        <taxon>Tenebrio</taxon>
    </lineage>
</organism>
<dbReference type="PANTHER" id="PTHR11567">
    <property type="entry name" value="ACID PHOSPHATASE-RELATED"/>
    <property type="match status" value="1"/>
</dbReference>
<keyword evidence="5" id="KW-0378">Hydrolase</keyword>
<name>A0A8J6H7R8_TENMO</name>
<reference evidence="8" key="1">
    <citation type="journal article" date="2020" name="J Insects Food Feed">
        <title>The yellow mealworm (Tenebrio molitor) genome: a resource for the emerging insects as food and feed industry.</title>
        <authorList>
            <person name="Eriksson T."/>
            <person name="Andere A."/>
            <person name="Kelstrup H."/>
            <person name="Emery V."/>
            <person name="Picard C."/>
        </authorList>
    </citation>
    <scope>NUCLEOTIDE SEQUENCE</scope>
    <source>
        <strain evidence="8">Stoneville</strain>
        <tissue evidence="8">Whole head</tissue>
    </source>
</reference>
<dbReference type="PANTHER" id="PTHR11567:SF211">
    <property type="entry name" value="PROSTATIC ACID PHOSPHATASE"/>
    <property type="match status" value="1"/>
</dbReference>
<dbReference type="InterPro" id="IPR029033">
    <property type="entry name" value="His_PPase_superfam"/>
</dbReference>
<dbReference type="Proteomes" id="UP000719412">
    <property type="component" value="Unassembled WGS sequence"/>
</dbReference>
<reference evidence="8" key="2">
    <citation type="submission" date="2021-08" db="EMBL/GenBank/DDBJ databases">
        <authorList>
            <person name="Eriksson T."/>
        </authorList>
    </citation>
    <scope>NUCLEOTIDE SEQUENCE</scope>
    <source>
        <strain evidence="8">Stoneville</strain>
        <tissue evidence="8">Whole head</tissue>
    </source>
</reference>
<evidence type="ECO:0000256" key="7">
    <source>
        <dbReference type="ARBA" id="ARBA00023180"/>
    </source>
</evidence>
<evidence type="ECO:0000256" key="2">
    <source>
        <dbReference type="ARBA" id="ARBA00005375"/>
    </source>
</evidence>
<evidence type="ECO:0000256" key="3">
    <source>
        <dbReference type="ARBA" id="ARBA00012646"/>
    </source>
</evidence>
<dbReference type="InterPro" id="IPR050645">
    <property type="entry name" value="Histidine_acid_phosphatase"/>
</dbReference>
<evidence type="ECO:0000313" key="8">
    <source>
        <dbReference type="EMBL" id="KAH0813580.1"/>
    </source>
</evidence>
<protein>
    <recommendedName>
        <fullName evidence="3">acid phosphatase</fullName>
        <ecNumber evidence="3">3.1.3.2</ecNumber>
    </recommendedName>
</protein>
<evidence type="ECO:0000313" key="9">
    <source>
        <dbReference type="Proteomes" id="UP000719412"/>
    </source>
</evidence>
<dbReference type="Gene3D" id="3.40.50.1240">
    <property type="entry name" value="Phosphoglycerate mutase-like"/>
    <property type="match status" value="1"/>
</dbReference>
<dbReference type="SUPFAM" id="SSF53254">
    <property type="entry name" value="Phosphoglycerate mutase-like"/>
    <property type="match status" value="1"/>
</dbReference>
<dbReference type="Pfam" id="PF00328">
    <property type="entry name" value="His_Phos_2"/>
    <property type="match status" value="1"/>
</dbReference>
<keyword evidence="9" id="KW-1185">Reference proteome</keyword>
<proteinExistence type="inferred from homology"/>
<gene>
    <name evidence="8" type="ORF">GEV33_009211</name>
</gene>
<dbReference type="CDD" id="cd07061">
    <property type="entry name" value="HP_HAP_like"/>
    <property type="match status" value="1"/>
</dbReference>
<evidence type="ECO:0000256" key="5">
    <source>
        <dbReference type="ARBA" id="ARBA00022801"/>
    </source>
</evidence>